<evidence type="ECO:0000256" key="6">
    <source>
        <dbReference type="ARBA" id="ARBA00022692"/>
    </source>
</evidence>
<dbReference type="AlphaFoldDB" id="A0A844Z7U9"/>
<keyword evidence="8" id="KW-1133">Transmembrane helix</keyword>
<reference evidence="11 12" key="1">
    <citation type="submission" date="2019-12" db="EMBL/GenBank/DDBJ databases">
        <title>Genomic-based taxomic classification of the family Erythrobacteraceae.</title>
        <authorList>
            <person name="Xu L."/>
        </authorList>
    </citation>
    <scope>NUCLEOTIDE SEQUENCE [LARGE SCALE GENOMIC DNA]</scope>
    <source>
        <strain evidence="11 12">KCTC 42006</strain>
    </source>
</reference>
<keyword evidence="3" id="KW-0813">Transport</keyword>
<keyword evidence="6" id="KW-0812">Transmembrane</keyword>
<comment type="similarity">
    <text evidence="2">Belongs to the TonB family.</text>
</comment>
<evidence type="ECO:0000256" key="1">
    <source>
        <dbReference type="ARBA" id="ARBA00004383"/>
    </source>
</evidence>
<keyword evidence="9" id="KW-0472">Membrane</keyword>
<keyword evidence="12" id="KW-1185">Reference proteome</keyword>
<keyword evidence="4" id="KW-1003">Cell membrane</keyword>
<dbReference type="Pfam" id="PF03544">
    <property type="entry name" value="TonB_C"/>
    <property type="match status" value="2"/>
</dbReference>
<dbReference type="PANTHER" id="PTHR33446">
    <property type="entry name" value="PROTEIN TONB-RELATED"/>
    <property type="match status" value="1"/>
</dbReference>
<dbReference type="PROSITE" id="PS52015">
    <property type="entry name" value="TONB_CTD"/>
    <property type="match status" value="2"/>
</dbReference>
<dbReference type="GO" id="GO:0055085">
    <property type="term" value="P:transmembrane transport"/>
    <property type="evidence" value="ECO:0007669"/>
    <property type="project" value="InterPro"/>
</dbReference>
<dbReference type="SUPFAM" id="SSF74653">
    <property type="entry name" value="TolA/TonB C-terminal domain"/>
    <property type="match status" value="2"/>
</dbReference>
<evidence type="ECO:0000256" key="5">
    <source>
        <dbReference type="ARBA" id="ARBA00022519"/>
    </source>
</evidence>
<organism evidence="11 12">
    <name type="scientific">Pontixanthobacter aestiaquae</name>
    <dbReference type="NCBI Taxonomy" id="1509367"/>
    <lineage>
        <taxon>Bacteria</taxon>
        <taxon>Pseudomonadati</taxon>
        <taxon>Pseudomonadota</taxon>
        <taxon>Alphaproteobacteria</taxon>
        <taxon>Sphingomonadales</taxon>
        <taxon>Erythrobacteraceae</taxon>
        <taxon>Pontixanthobacter</taxon>
    </lineage>
</organism>
<dbReference type="GO" id="GO:0015031">
    <property type="term" value="P:protein transport"/>
    <property type="evidence" value="ECO:0007669"/>
    <property type="project" value="UniProtKB-KW"/>
</dbReference>
<dbReference type="NCBIfam" id="TIGR01352">
    <property type="entry name" value="tonB_Cterm"/>
    <property type="match status" value="2"/>
</dbReference>
<gene>
    <name evidence="11" type="ORF">GRI35_08500</name>
</gene>
<keyword evidence="7" id="KW-0653">Protein transport</keyword>
<feature type="domain" description="TonB C-terminal" evidence="10">
    <location>
        <begin position="53"/>
        <end position="151"/>
    </location>
</feature>
<protein>
    <submittedName>
        <fullName evidence="11">TonB family protein</fullName>
    </submittedName>
</protein>
<feature type="domain" description="TonB C-terminal" evidence="10">
    <location>
        <begin position="189"/>
        <end position="287"/>
    </location>
</feature>
<dbReference type="RefSeq" id="WP_235900171.1">
    <property type="nucleotide sequence ID" value="NZ_WTYZ01000001.1"/>
</dbReference>
<dbReference type="InterPro" id="IPR037682">
    <property type="entry name" value="TonB_C"/>
</dbReference>
<comment type="subcellular location">
    <subcellularLocation>
        <location evidence="1">Cell inner membrane</location>
        <topology evidence="1">Single-pass membrane protein</topology>
        <orientation evidence="1">Periplasmic side</orientation>
    </subcellularLocation>
</comment>
<evidence type="ECO:0000256" key="8">
    <source>
        <dbReference type="ARBA" id="ARBA00022989"/>
    </source>
</evidence>
<dbReference type="EMBL" id="WTYZ01000001">
    <property type="protein sequence ID" value="MXO83402.1"/>
    <property type="molecule type" value="Genomic_DNA"/>
</dbReference>
<evidence type="ECO:0000256" key="9">
    <source>
        <dbReference type="ARBA" id="ARBA00023136"/>
    </source>
</evidence>
<name>A0A844Z7U9_9SPHN</name>
<evidence type="ECO:0000256" key="3">
    <source>
        <dbReference type="ARBA" id="ARBA00022448"/>
    </source>
</evidence>
<evidence type="ECO:0000313" key="11">
    <source>
        <dbReference type="EMBL" id="MXO83402.1"/>
    </source>
</evidence>
<accession>A0A844Z7U9</accession>
<dbReference type="GO" id="GO:0098797">
    <property type="term" value="C:plasma membrane protein complex"/>
    <property type="evidence" value="ECO:0007669"/>
    <property type="project" value="TreeGrafter"/>
</dbReference>
<evidence type="ECO:0000256" key="4">
    <source>
        <dbReference type="ARBA" id="ARBA00022475"/>
    </source>
</evidence>
<dbReference type="InterPro" id="IPR051045">
    <property type="entry name" value="TonB-dependent_transducer"/>
</dbReference>
<dbReference type="InterPro" id="IPR006260">
    <property type="entry name" value="TonB/TolA_C"/>
</dbReference>
<keyword evidence="5" id="KW-0997">Cell inner membrane</keyword>
<evidence type="ECO:0000256" key="7">
    <source>
        <dbReference type="ARBA" id="ARBA00022927"/>
    </source>
</evidence>
<evidence type="ECO:0000313" key="12">
    <source>
        <dbReference type="Proteomes" id="UP000460290"/>
    </source>
</evidence>
<dbReference type="PANTHER" id="PTHR33446:SF2">
    <property type="entry name" value="PROTEIN TONB"/>
    <property type="match status" value="1"/>
</dbReference>
<evidence type="ECO:0000256" key="2">
    <source>
        <dbReference type="ARBA" id="ARBA00006555"/>
    </source>
</evidence>
<proteinExistence type="inferred from homology"/>
<comment type="caution">
    <text evidence="11">The sequence shown here is derived from an EMBL/GenBank/DDBJ whole genome shotgun (WGS) entry which is preliminary data.</text>
</comment>
<dbReference type="Gene3D" id="3.30.1150.10">
    <property type="match status" value="2"/>
</dbReference>
<dbReference type="GO" id="GO:0031992">
    <property type="term" value="F:energy transducer activity"/>
    <property type="evidence" value="ECO:0007669"/>
    <property type="project" value="TreeGrafter"/>
</dbReference>
<dbReference type="Proteomes" id="UP000460290">
    <property type="component" value="Unassembled WGS sequence"/>
</dbReference>
<sequence length="390" mass="42857">MVFVFESVALALFQAASAQPVPQAAELRTRTEPARAIDRYDSMGEPRKPDQKVAPIDAYGMWVRSGDYPQKARTEKRSGQTKIRLAVATSGRVDSCMIAESSGHPDLDEAACRGAQNRARFIPATDANADPIASTYDHTVIWKIRGEPEPSIAQAAMEDAEAAAEWVDKQTAERASPNRLVSLPRAPQLTTRVRGFERRGLNDYPQAALVRRAEGRVTVALSVDSEGNVTKCSVLRPTEDSDLNAASCAGSQEIDVNSPALDVYGNPTEGRVVRTISWQLPAQETVVYSQRSYRRGPEKFPFIENAMIGAAIEAKADGTVISCELLREGELPEEFKEAEKMCDELRQRGMYFVSGFPVRSAEIDPLGAKVRVEVRMQGTRVDNADKPIKE</sequence>
<evidence type="ECO:0000259" key="10">
    <source>
        <dbReference type="PROSITE" id="PS52015"/>
    </source>
</evidence>